<keyword evidence="14" id="KW-1185">Reference proteome</keyword>
<proteinExistence type="inferred from homology"/>
<dbReference type="GO" id="GO:0008237">
    <property type="term" value="F:metallopeptidase activity"/>
    <property type="evidence" value="ECO:0007669"/>
    <property type="project" value="UniProtKB-KW"/>
</dbReference>
<keyword evidence="8 11" id="KW-1133">Transmembrane helix</keyword>
<dbReference type="InterPro" id="IPR008915">
    <property type="entry name" value="Peptidase_M50"/>
</dbReference>
<evidence type="ECO:0000256" key="3">
    <source>
        <dbReference type="ARBA" id="ARBA00007931"/>
    </source>
</evidence>
<feature type="domain" description="PDZ" evidence="12">
    <location>
        <begin position="154"/>
        <end position="219"/>
    </location>
</feature>
<organism evidence="13 14">
    <name type="scientific">Brevundimonas vitisensis</name>
    <dbReference type="NCBI Taxonomy" id="2800818"/>
    <lineage>
        <taxon>Bacteria</taxon>
        <taxon>Pseudomonadati</taxon>
        <taxon>Pseudomonadota</taxon>
        <taxon>Alphaproteobacteria</taxon>
        <taxon>Caulobacterales</taxon>
        <taxon>Caulobacteraceae</taxon>
        <taxon>Brevundimonas</taxon>
    </lineage>
</organism>
<sequence length="405" mass="42848">MLNVLGQVLIYIVPFLLVLTVIVTIHELGHFGVARAFGTKIDQFSIGFGKTIVSRRDRHGTEWRLAWLPLGGYVKFAGDLDASSVPDQAGLAELRSRIEAQHGPEAVRDYFHFKPVWQRALIVAAGPAANFILAILIFTVLFSAIGSQVVPPRVGSVEPGSAAAAAGFRPGDLITEVNGRPAKDSQHVIRVVSLSSNTSVRFGVERGGNAIELVAVPQRTQVKDPIAGNVRIGRLGLGLASSPDDVRHIRYNPIEAVGQGVMQVGDVLGTTTTYLGRILTGRESGDQLSGPVGIAKASGALTDAAIKANPDPGYMALNLLRTLTSFAAILSIGIGFLNLLPIPVLDGGHLVFFAYEAVAKKPVAAAVQEAGYRVGLALLAGLMLFATWNDFQKNGLFSFLGGLAS</sequence>
<dbReference type="Pfam" id="PF17820">
    <property type="entry name" value="PDZ_6"/>
    <property type="match status" value="1"/>
</dbReference>
<evidence type="ECO:0000256" key="6">
    <source>
        <dbReference type="ARBA" id="ARBA00022801"/>
    </source>
</evidence>
<dbReference type="EMBL" id="CP067977">
    <property type="protein sequence ID" value="QQQ19299.1"/>
    <property type="molecule type" value="Genomic_DNA"/>
</dbReference>
<dbReference type="InterPro" id="IPR001478">
    <property type="entry name" value="PDZ"/>
</dbReference>
<dbReference type="SUPFAM" id="SSF50156">
    <property type="entry name" value="PDZ domain-like"/>
    <property type="match status" value="1"/>
</dbReference>
<evidence type="ECO:0000256" key="5">
    <source>
        <dbReference type="ARBA" id="ARBA00022692"/>
    </source>
</evidence>
<evidence type="ECO:0000256" key="4">
    <source>
        <dbReference type="ARBA" id="ARBA00022670"/>
    </source>
</evidence>
<dbReference type="RefSeq" id="WP_201103650.1">
    <property type="nucleotide sequence ID" value="NZ_CP067977.1"/>
</dbReference>
<accession>A0ABX7BNY1</accession>
<dbReference type="PANTHER" id="PTHR42837">
    <property type="entry name" value="REGULATOR OF SIGMA-E PROTEASE RSEP"/>
    <property type="match status" value="1"/>
</dbReference>
<gene>
    <name evidence="13" type="ORF">JIP62_04090</name>
</gene>
<dbReference type="PANTHER" id="PTHR42837:SF2">
    <property type="entry name" value="MEMBRANE METALLOPROTEASE ARASP2, CHLOROPLASTIC-RELATED"/>
    <property type="match status" value="1"/>
</dbReference>
<evidence type="ECO:0000313" key="13">
    <source>
        <dbReference type="EMBL" id="QQQ19299.1"/>
    </source>
</evidence>
<feature type="transmembrane region" description="Helical" evidence="11">
    <location>
        <begin position="6"/>
        <end position="25"/>
    </location>
</feature>
<dbReference type="Pfam" id="PF02163">
    <property type="entry name" value="Peptidase_M50"/>
    <property type="match status" value="1"/>
</dbReference>
<dbReference type="Proteomes" id="UP000595448">
    <property type="component" value="Chromosome"/>
</dbReference>
<feature type="transmembrane region" description="Helical" evidence="11">
    <location>
        <begin position="120"/>
        <end position="145"/>
    </location>
</feature>
<reference evidence="13 14" key="1">
    <citation type="submission" date="2021-01" db="EMBL/GenBank/DDBJ databases">
        <title>Brevundimonas vitis sp. nov., an bacterium isolated from grape (Vitis vinifera).</title>
        <authorList>
            <person name="Jiang L."/>
            <person name="Lee J."/>
        </authorList>
    </citation>
    <scope>NUCLEOTIDE SEQUENCE [LARGE SCALE GENOMIC DNA]</scope>
    <source>
        <strain evidence="13 14">GRTSA-9</strain>
    </source>
</reference>
<dbReference type="SMART" id="SM00228">
    <property type="entry name" value="PDZ"/>
    <property type="match status" value="1"/>
</dbReference>
<dbReference type="InterPro" id="IPR036034">
    <property type="entry name" value="PDZ_sf"/>
</dbReference>
<evidence type="ECO:0000256" key="8">
    <source>
        <dbReference type="ARBA" id="ARBA00022989"/>
    </source>
</evidence>
<evidence type="ECO:0000256" key="11">
    <source>
        <dbReference type="SAM" id="Phobius"/>
    </source>
</evidence>
<evidence type="ECO:0000256" key="9">
    <source>
        <dbReference type="ARBA" id="ARBA00023049"/>
    </source>
</evidence>
<comment type="similarity">
    <text evidence="3">Belongs to the peptidase M50B family.</text>
</comment>
<keyword evidence="10 11" id="KW-0472">Membrane</keyword>
<protein>
    <submittedName>
        <fullName evidence="13">RIP metalloprotease</fullName>
    </submittedName>
</protein>
<comment type="cofactor">
    <cofactor evidence="1">
        <name>Zn(2+)</name>
        <dbReference type="ChEBI" id="CHEBI:29105"/>
    </cofactor>
</comment>
<dbReference type="CDD" id="cd06163">
    <property type="entry name" value="S2P-M50_PDZ_RseP-like"/>
    <property type="match status" value="1"/>
</dbReference>
<comment type="subcellular location">
    <subcellularLocation>
        <location evidence="2">Membrane</location>
        <topology evidence="2">Multi-pass membrane protein</topology>
    </subcellularLocation>
</comment>
<evidence type="ECO:0000256" key="1">
    <source>
        <dbReference type="ARBA" id="ARBA00001947"/>
    </source>
</evidence>
<keyword evidence="9 13" id="KW-0482">Metalloprotease</keyword>
<dbReference type="InterPro" id="IPR041489">
    <property type="entry name" value="PDZ_6"/>
</dbReference>
<evidence type="ECO:0000256" key="10">
    <source>
        <dbReference type="ARBA" id="ARBA00023136"/>
    </source>
</evidence>
<feature type="transmembrane region" description="Helical" evidence="11">
    <location>
        <begin position="370"/>
        <end position="388"/>
    </location>
</feature>
<evidence type="ECO:0000256" key="7">
    <source>
        <dbReference type="ARBA" id="ARBA00022833"/>
    </source>
</evidence>
<keyword evidence="4" id="KW-0645">Protease</keyword>
<evidence type="ECO:0000313" key="14">
    <source>
        <dbReference type="Proteomes" id="UP000595448"/>
    </source>
</evidence>
<keyword evidence="5 11" id="KW-0812">Transmembrane</keyword>
<evidence type="ECO:0000259" key="12">
    <source>
        <dbReference type="PROSITE" id="PS50106"/>
    </source>
</evidence>
<dbReference type="PROSITE" id="PS50106">
    <property type="entry name" value="PDZ"/>
    <property type="match status" value="1"/>
</dbReference>
<keyword evidence="6" id="KW-0378">Hydrolase</keyword>
<feature type="transmembrane region" description="Helical" evidence="11">
    <location>
        <begin position="319"/>
        <end position="340"/>
    </location>
</feature>
<dbReference type="CDD" id="cd23081">
    <property type="entry name" value="cpPDZ_EcRseP-like"/>
    <property type="match status" value="1"/>
</dbReference>
<name>A0ABX7BNY1_9CAUL</name>
<dbReference type="Gene3D" id="2.30.42.10">
    <property type="match status" value="1"/>
</dbReference>
<evidence type="ECO:0000256" key="2">
    <source>
        <dbReference type="ARBA" id="ARBA00004141"/>
    </source>
</evidence>
<dbReference type="InterPro" id="IPR004387">
    <property type="entry name" value="Pept_M50_Zn"/>
</dbReference>
<keyword evidence="7" id="KW-0862">Zinc</keyword>